<dbReference type="Proteomes" id="UP000316167">
    <property type="component" value="Unassembled WGS sequence"/>
</dbReference>
<accession>A0A562SPA2</accession>
<proteinExistence type="predicted"/>
<dbReference type="PROSITE" id="PS51257">
    <property type="entry name" value="PROKAR_LIPOPROTEIN"/>
    <property type="match status" value="1"/>
</dbReference>
<dbReference type="AlphaFoldDB" id="A0A562SPA2"/>
<name>A0A562SPA2_9BACT</name>
<comment type="caution">
    <text evidence="1">The sequence shown here is derived from an EMBL/GenBank/DDBJ whole genome shotgun (WGS) entry which is preliminary data.</text>
</comment>
<dbReference type="OrthoDB" id="796798at2"/>
<protein>
    <recommendedName>
        <fullName evidence="3">Lipoprotein</fullName>
    </recommendedName>
</protein>
<dbReference type="EMBL" id="VLLE01000003">
    <property type="protein sequence ID" value="TWI83048.1"/>
    <property type="molecule type" value="Genomic_DNA"/>
</dbReference>
<organism evidence="1 2">
    <name type="scientific">Lacibacter cauensis</name>
    <dbReference type="NCBI Taxonomy" id="510947"/>
    <lineage>
        <taxon>Bacteria</taxon>
        <taxon>Pseudomonadati</taxon>
        <taxon>Bacteroidota</taxon>
        <taxon>Chitinophagia</taxon>
        <taxon>Chitinophagales</taxon>
        <taxon>Chitinophagaceae</taxon>
        <taxon>Lacibacter</taxon>
    </lineage>
</organism>
<gene>
    <name evidence="1" type="ORF">IQ13_1154</name>
</gene>
<sequence>MKQTLLIILAILLLFVSCKKKTESTYVCKEDLICPAVVCVAYWSDLRFAVTDKATGRDLVFGTNPTITAADVKLFIKQNSPYTEVPVLIDSAKKQLYTMRAADTMALKIKNEPMQYLLVKKFCSDQCCARTAVEVVQEGKLLIADENKLIRFRY</sequence>
<keyword evidence="2" id="KW-1185">Reference proteome</keyword>
<evidence type="ECO:0000313" key="2">
    <source>
        <dbReference type="Proteomes" id="UP000316167"/>
    </source>
</evidence>
<evidence type="ECO:0008006" key="3">
    <source>
        <dbReference type="Google" id="ProtNLM"/>
    </source>
</evidence>
<evidence type="ECO:0000313" key="1">
    <source>
        <dbReference type="EMBL" id="TWI83048.1"/>
    </source>
</evidence>
<reference evidence="1 2" key="1">
    <citation type="journal article" date="2015" name="Stand. Genomic Sci.">
        <title>Genomic Encyclopedia of Bacterial and Archaeal Type Strains, Phase III: the genomes of soil and plant-associated and newly described type strains.</title>
        <authorList>
            <person name="Whitman W.B."/>
            <person name="Woyke T."/>
            <person name="Klenk H.P."/>
            <person name="Zhou Y."/>
            <person name="Lilburn T.G."/>
            <person name="Beck B.J."/>
            <person name="De Vos P."/>
            <person name="Vandamme P."/>
            <person name="Eisen J.A."/>
            <person name="Garrity G."/>
            <person name="Hugenholtz P."/>
            <person name="Kyrpides N.C."/>
        </authorList>
    </citation>
    <scope>NUCLEOTIDE SEQUENCE [LARGE SCALE GENOMIC DNA]</scope>
    <source>
        <strain evidence="1 2">CGMCC 1.7271</strain>
    </source>
</reference>
<dbReference type="RefSeq" id="WP_144885135.1">
    <property type="nucleotide sequence ID" value="NZ_VLLE01000003.1"/>
</dbReference>